<dbReference type="KEGG" id="hazt:108671623"/>
<dbReference type="SUPFAM" id="SSF57903">
    <property type="entry name" value="FYVE/PHD zinc finger"/>
    <property type="match status" value="1"/>
</dbReference>
<keyword evidence="2" id="KW-0863">Zinc-finger</keyword>
<evidence type="ECO:0000259" key="6">
    <source>
        <dbReference type="PROSITE" id="PS51157"/>
    </source>
</evidence>
<dbReference type="Proteomes" id="UP000694843">
    <property type="component" value="Unplaced"/>
</dbReference>
<evidence type="ECO:0000313" key="7">
    <source>
        <dbReference type="Proteomes" id="UP000694843"/>
    </source>
</evidence>
<evidence type="ECO:0000256" key="2">
    <source>
        <dbReference type="ARBA" id="ARBA00022771"/>
    </source>
</evidence>
<gene>
    <name evidence="8" type="primary">LOC108671623</name>
</gene>
<dbReference type="Gene3D" id="3.30.40.10">
    <property type="entry name" value="Zinc/RING finger domain, C3HC4 (zinc finger)"/>
    <property type="match status" value="1"/>
</dbReference>
<dbReference type="GeneID" id="108671623"/>
<dbReference type="AlphaFoldDB" id="A0A8B7NLY0"/>
<feature type="region of interest" description="Disordered" evidence="5">
    <location>
        <begin position="216"/>
        <end position="246"/>
    </location>
</feature>
<proteinExistence type="predicted"/>
<dbReference type="PANTHER" id="PTHR13513:SF9">
    <property type="entry name" value="E3 UBIQUITIN-PROTEIN LIGASE UBR7-RELATED"/>
    <property type="match status" value="1"/>
</dbReference>
<dbReference type="Pfam" id="PF02207">
    <property type="entry name" value="zf-UBR"/>
    <property type="match status" value="1"/>
</dbReference>
<organism evidence="7 8">
    <name type="scientific">Hyalella azteca</name>
    <name type="common">Amphipod</name>
    <dbReference type="NCBI Taxonomy" id="294128"/>
    <lineage>
        <taxon>Eukaryota</taxon>
        <taxon>Metazoa</taxon>
        <taxon>Ecdysozoa</taxon>
        <taxon>Arthropoda</taxon>
        <taxon>Crustacea</taxon>
        <taxon>Multicrustacea</taxon>
        <taxon>Malacostraca</taxon>
        <taxon>Eumalacostraca</taxon>
        <taxon>Peracarida</taxon>
        <taxon>Amphipoda</taxon>
        <taxon>Senticaudata</taxon>
        <taxon>Talitrida</taxon>
        <taxon>Talitroidea</taxon>
        <taxon>Hyalellidae</taxon>
        <taxon>Hyalella</taxon>
    </lineage>
</organism>
<feature type="compositionally biased region" description="Basic and acidic residues" evidence="5">
    <location>
        <begin position="216"/>
        <end position="226"/>
    </location>
</feature>
<feature type="domain" description="UBR-type" evidence="6">
    <location>
        <begin position="49"/>
        <end position="123"/>
    </location>
</feature>
<dbReference type="InterPro" id="IPR011011">
    <property type="entry name" value="Znf_FYVE_PHD"/>
</dbReference>
<dbReference type="GO" id="GO:0008270">
    <property type="term" value="F:zinc ion binding"/>
    <property type="evidence" value="ECO:0007669"/>
    <property type="project" value="UniProtKB-KW"/>
</dbReference>
<reference evidence="8" key="1">
    <citation type="submission" date="2025-08" db="UniProtKB">
        <authorList>
            <consortium name="RefSeq"/>
        </authorList>
    </citation>
    <scope>IDENTIFICATION</scope>
    <source>
        <tissue evidence="8">Whole organism</tissue>
    </source>
</reference>
<feature type="zinc finger region" description="UBR-type" evidence="4">
    <location>
        <begin position="49"/>
        <end position="123"/>
    </location>
</feature>
<evidence type="ECO:0000256" key="3">
    <source>
        <dbReference type="ARBA" id="ARBA00022833"/>
    </source>
</evidence>
<keyword evidence="3" id="KW-0862">Zinc</keyword>
<evidence type="ECO:0000313" key="8">
    <source>
        <dbReference type="RefSeq" id="XP_018014679.1"/>
    </source>
</evidence>
<name>A0A8B7NLY0_HYAAZ</name>
<dbReference type="InterPro" id="IPR013083">
    <property type="entry name" value="Znf_RING/FYVE/PHD"/>
</dbReference>
<accession>A0A8B7NLY0</accession>
<dbReference type="CDD" id="cd15542">
    <property type="entry name" value="PHD_UBR7"/>
    <property type="match status" value="1"/>
</dbReference>
<dbReference type="SMART" id="SM00396">
    <property type="entry name" value="ZnF_UBR1"/>
    <property type="match status" value="1"/>
</dbReference>
<dbReference type="GO" id="GO:0061630">
    <property type="term" value="F:ubiquitin protein ligase activity"/>
    <property type="evidence" value="ECO:0007669"/>
    <property type="project" value="InterPro"/>
</dbReference>
<keyword evidence="7" id="KW-1185">Reference proteome</keyword>
<sequence>MAGDDVASEDNACCVDNAEDGSLTMVDILEEQEALLEDAEAVLGAADDEHCTYAQGYMKRQAVYACLTCSPVGGAGGRAGMCLACSLHCHDTHNIVELYTKRDFRCDCGNSKFIMTPCKLIPDKMTTNVKNSYNQNFDGVYCTCHRPYPDPEQPDEDEMIQCCVCEDWYHTRHLERENVPAGQDYAEMICHLCIAAFPILSNYAALDVSHNESKEANAVDQEKAEELPAVSATEPELAGKSAAVTTTDSETAGIIETNSESAGVHETISKSAGKSEEKLKGPCTATVYAAPTNATKTLFLPENWRSKLCCCSQCTEQYQRLQLLFLTCPDDTTARYEQQSRDRLRGTARQRSVERELEALNAVDRVTRTEMVAEYNTLSTELREYLRKFANTGKVVRDEDIREFFSTLEARKKQRTTDGIPPNTCK</sequence>
<dbReference type="GO" id="GO:0005737">
    <property type="term" value="C:cytoplasm"/>
    <property type="evidence" value="ECO:0007669"/>
    <property type="project" value="TreeGrafter"/>
</dbReference>
<dbReference type="InterPro" id="IPR040204">
    <property type="entry name" value="UBR7"/>
</dbReference>
<keyword evidence="1" id="KW-0479">Metal-binding</keyword>
<dbReference type="PANTHER" id="PTHR13513">
    <property type="entry name" value="E3 UBIQUITIN-PROTEIN LIGASE UBR7"/>
    <property type="match status" value="1"/>
</dbReference>
<evidence type="ECO:0000256" key="5">
    <source>
        <dbReference type="SAM" id="MobiDB-lite"/>
    </source>
</evidence>
<protein>
    <submittedName>
        <fullName evidence="8">E3 ubiquitin-protein ligase UBR7 isoform X1</fullName>
    </submittedName>
</protein>
<dbReference type="InterPro" id="IPR003126">
    <property type="entry name" value="Znf_UBR"/>
</dbReference>
<dbReference type="OMA" id="GAMVYNH"/>
<dbReference type="PROSITE" id="PS51157">
    <property type="entry name" value="ZF_UBR"/>
    <property type="match status" value="1"/>
</dbReference>
<dbReference type="CDD" id="cd19677">
    <property type="entry name" value="UBR-box_UBR7"/>
    <property type="match status" value="1"/>
</dbReference>
<evidence type="ECO:0000256" key="4">
    <source>
        <dbReference type="PROSITE-ProRule" id="PRU00508"/>
    </source>
</evidence>
<evidence type="ECO:0000256" key="1">
    <source>
        <dbReference type="ARBA" id="ARBA00022723"/>
    </source>
</evidence>
<dbReference type="RefSeq" id="XP_018014679.1">
    <property type="nucleotide sequence ID" value="XM_018159190.2"/>
</dbReference>
<dbReference type="OrthoDB" id="10262564at2759"/>
<dbReference type="InterPro" id="IPR047506">
    <property type="entry name" value="UBR7-like_UBR-box"/>
</dbReference>